<evidence type="ECO:0000313" key="10">
    <source>
        <dbReference type="EMBL" id="KAE9452316.1"/>
    </source>
</evidence>
<dbReference type="Proteomes" id="UP000428333">
    <property type="component" value="Linkage Group LG09"/>
</dbReference>
<sequence>MFLLLCSCCTGDEHDLLLSIKNSMNDPLNQSLSSWNLSLSYCEWKGIACDNSSHVAKIELSGNNLSGKIPESFFRFPYIETIDLSDNQLSGGIPSNISSCLSLRHLNLSNNNFTGPLPRGSIPQLQALDLSNNMLSGQIPDEIGFLSDSPALAGIFRERRIENLDLSANGFSGEIPASFGDFSELMELKLSENKLSGEIPDELSLCEKLVNISHNHFHGNLPSTGAFLAINSSAVAGNRLCGGDSTAGNKDNRRCNVDEGRKLISRGIASRGVLYKGKSGVSEFEFVMKEVSGIDSVPTEFWTELGKLKHPNIEKVIGVMRSKKCGFWVSEFVEGQSVSEVFRGMSWDRRRKVALGIAKALRYLHCKSMGSSVGCELSPEKIIVDGKDEPRLRLRSPGRICTDAKTFVSSPYVAPETREAKDTTEKSDIYVFGLILIELLTGKTPADTEFGLQESIVEWARYCYSDCHLDTWVDPRSREPRCRTIKTRSLRP</sequence>
<feature type="domain" description="Protein kinase" evidence="9">
    <location>
        <begin position="230"/>
        <end position="492"/>
    </location>
</feature>
<evidence type="ECO:0000256" key="8">
    <source>
        <dbReference type="ARBA" id="ARBA00023180"/>
    </source>
</evidence>
<evidence type="ECO:0000256" key="7">
    <source>
        <dbReference type="ARBA" id="ARBA00023136"/>
    </source>
</evidence>
<dbReference type="FunFam" id="3.80.10.10:FF:000041">
    <property type="entry name" value="LRR receptor-like serine/threonine-protein kinase ERECTA"/>
    <property type="match status" value="1"/>
</dbReference>
<dbReference type="AlphaFoldDB" id="A0A6A4KX10"/>
<evidence type="ECO:0000256" key="3">
    <source>
        <dbReference type="ARBA" id="ARBA00022692"/>
    </source>
</evidence>
<protein>
    <recommendedName>
        <fullName evidence="9">Protein kinase domain-containing protein</fullName>
    </recommendedName>
</protein>
<keyword evidence="7" id="KW-0472">Membrane</keyword>
<organism evidence="10 11">
    <name type="scientific">Rhododendron williamsianum</name>
    <dbReference type="NCBI Taxonomy" id="262921"/>
    <lineage>
        <taxon>Eukaryota</taxon>
        <taxon>Viridiplantae</taxon>
        <taxon>Streptophyta</taxon>
        <taxon>Embryophyta</taxon>
        <taxon>Tracheophyta</taxon>
        <taxon>Spermatophyta</taxon>
        <taxon>Magnoliopsida</taxon>
        <taxon>eudicotyledons</taxon>
        <taxon>Gunneridae</taxon>
        <taxon>Pentapetalae</taxon>
        <taxon>asterids</taxon>
        <taxon>Ericales</taxon>
        <taxon>Ericaceae</taxon>
        <taxon>Ericoideae</taxon>
        <taxon>Rhodoreae</taxon>
        <taxon>Rhododendron</taxon>
    </lineage>
</organism>
<keyword evidence="11" id="KW-1185">Reference proteome</keyword>
<accession>A0A6A4KX10</accession>
<dbReference type="Gene3D" id="3.80.10.10">
    <property type="entry name" value="Ribonuclease Inhibitor"/>
    <property type="match status" value="2"/>
</dbReference>
<dbReference type="InterPro" id="IPR000719">
    <property type="entry name" value="Prot_kinase_dom"/>
</dbReference>
<dbReference type="InterPro" id="IPR032675">
    <property type="entry name" value="LRR_dom_sf"/>
</dbReference>
<keyword evidence="2" id="KW-0433">Leucine-rich repeat</keyword>
<dbReference type="PROSITE" id="PS50011">
    <property type="entry name" value="PROTEIN_KINASE_DOM"/>
    <property type="match status" value="1"/>
</dbReference>
<evidence type="ECO:0000256" key="5">
    <source>
        <dbReference type="ARBA" id="ARBA00022737"/>
    </source>
</evidence>
<comment type="caution">
    <text evidence="10">The sequence shown here is derived from an EMBL/GenBank/DDBJ whole genome shotgun (WGS) entry which is preliminary data.</text>
</comment>
<keyword evidence="5" id="KW-0677">Repeat</keyword>
<dbReference type="SUPFAM" id="SSF52058">
    <property type="entry name" value="L domain-like"/>
    <property type="match status" value="1"/>
</dbReference>
<dbReference type="PRINTS" id="PR00019">
    <property type="entry name" value="LEURICHRPT"/>
</dbReference>
<dbReference type="Pfam" id="PF08263">
    <property type="entry name" value="LRRNT_2"/>
    <property type="match status" value="1"/>
</dbReference>
<dbReference type="GO" id="GO:0005524">
    <property type="term" value="F:ATP binding"/>
    <property type="evidence" value="ECO:0007669"/>
    <property type="project" value="InterPro"/>
</dbReference>
<dbReference type="InterPro" id="IPR046959">
    <property type="entry name" value="PRK1-6/SRF4-like"/>
</dbReference>
<dbReference type="PANTHER" id="PTHR48007:SF4">
    <property type="entry name" value="LEUCINE-RICH REPEAT RECEPTOR-LIKE PROTEIN KINASE PXC1"/>
    <property type="match status" value="1"/>
</dbReference>
<keyword evidence="3" id="KW-0812">Transmembrane</keyword>
<dbReference type="FunFam" id="3.80.10.10:FF:000129">
    <property type="entry name" value="Leucine-rich repeat receptor-like kinase"/>
    <property type="match status" value="1"/>
</dbReference>
<dbReference type="EMBL" id="QEFC01002426">
    <property type="protein sequence ID" value="KAE9452316.1"/>
    <property type="molecule type" value="Genomic_DNA"/>
</dbReference>
<evidence type="ECO:0000256" key="4">
    <source>
        <dbReference type="ARBA" id="ARBA00022729"/>
    </source>
</evidence>
<keyword evidence="6" id="KW-1133">Transmembrane helix</keyword>
<evidence type="ECO:0000256" key="1">
    <source>
        <dbReference type="ARBA" id="ARBA00004167"/>
    </source>
</evidence>
<dbReference type="InterPro" id="IPR001611">
    <property type="entry name" value="Leu-rich_rpt"/>
</dbReference>
<dbReference type="SUPFAM" id="SSF56112">
    <property type="entry name" value="Protein kinase-like (PK-like)"/>
    <property type="match status" value="1"/>
</dbReference>
<dbReference type="OrthoDB" id="676979at2759"/>
<feature type="non-terminal residue" evidence="10">
    <location>
        <position position="1"/>
    </location>
</feature>
<dbReference type="PANTHER" id="PTHR48007">
    <property type="entry name" value="LEUCINE-RICH REPEAT RECEPTOR-LIKE PROTEIN KINASE PXC1"/>
    <property type="match status" value="1"/>
</dbReference>
<evidence type="ECO:0000256" key="6">
    <source>
        <dbReference type="ARBA" id="ARBA00022989"/>
    </source>
</evidence>
<dbReference type="GO" id="GO:0004672">
    <property type="term" value="F:protein kinase activity"/>
    <property type="evidence" value="ECO:0007669"/>
    <property type="project" value="InterPro"/>
</dbReference>
<name>A0A6A4KX10_9ERIC</name>
<dbReference type="InterPro" id="IPR011009">
    <property type="entry name" value="Kinase-like_dom_sf"/>
</dbReference>
<dbReference type="InterPro" id="IPR013210">
    <property type="entry name" value="LRR_N_plant-typ"/>
</dbReference>
<keyword evidence="4" id="KW-0732">Signal</keyword>
<dbReference type="SMART" id="SM00220">
    <property type="entry name" value="S_TKc"/>
    <property type="match status" value="1"/>
</dbReference>
<gene>
    <name evidence="10" type="ORF">C3L33_15779</name>
</gene>
<dbReference type="Pfam" id="PF13855">
    <property type="entry name" value="LRR_8"/>
    <property type="match status" value="1"/>
</dbReference>
<keyword evidence="8" id="KW-0325">Glycoprotein</keyword>
<dbReference type="Gene3D" id="1.10.510.10">
    <property type="entry name" value="Transferase(Phosphotransferase) domain 1"/>
    <property type="match status" value="1"/>
</dbReference>
<reference evidence="10 11" key="1">
    <citation type="journal article" date="2019" name="Genome Biol. Evol.">
        <title>The Rhododendron genome and chromosomal organization provide insight into shared whole-genome duplications across the heath family (Ericaceae).</title>
        <authorList>
            <person name="Soza V.L."/>
            <person name="Lindsley D."/>
            <person name="Waalkes A."/>
            <person name="Ramage E."/>
            <person name="Patwardhan R.P."/>
            <person name="Burton J.N."/>
            <person name="Adey A."/>
            <person name="Kumar A."/>
            <person name="Qiu R."/>
            <person name="Shendure J."/>
            <person name="Hall B."/>
        </authorList>
    </citation>
    <scope>NUCLEOTIDE SEQUENCE [LARGE SCALE GENOMIC DNA]</scope>
    <source>
        <strain evidence="10">RSF 1966-606</strain>
    </source>
</reference>
<evidence type="ECO:0000256" key="2">
    <source>
        <dbReference type="ARBA" id="ARBA00022614"/>
    </source>
</evidence>
<dbReference type="Pfam" id="PF00560">
    <property type="entry name" value="LRR_1"/>
    <property type="match status" value="3"/>
</dbReference>
<evidence type="ECO:0000259" key="9">
    <source>
        <dbReference type="PROSITE" id="PS50011"/>
    </source>
</evidence>
<dbReference type="Pfam" id="PF00069">
    <property type="entry name" value="Pkinase"/>
    <property type="match status" value="1"/>
</dbReference>
<comment type="subcellular location">
    <subcellularLocation>
        <location evidence="1">Membrane</location>
        <topology evidence="1">Single-pass membrane protein</topology>
    </subcellularLocation>
</comment>
<dbReference type="GO" id="GO:0016020">
    <property type="term" value="C:membrane"/>
    <property type="evidence" value="ECO:0007669"/>
    <property type="project" value="UniProtKB-SubCell"/>
</dbReference>
<evidence type="ECO:0000313" key="11">
    <source>
        <dbReference type="Proteomes" id="UP000428333"/>
    </source>
</evidence>
<proteinExistence type="predicted"/>